<dbReference type="GO" id="GO:0070125">
    <property type="term" value="P:mitochondrial translational elongation"/>
    <property type="evidence" value="ECO:0007669"/>
    <property type="project" value="TreeGrafter"/>
</dbReference>
<evidence type="ECO:0000256" key="3">
    <source>
        <dbReference type="ARBA" id="ARBA00022917"/>
    </source>
</evidence>
<keyword evidence="7" id="KW-1185">Reference proteome</keyword>
<feature type="domain" description="Translation elongation factor EFTs/EF1B dimerisation" evidence="5">
    <location>
        <begin position="98"/>
        <end position="314"/>
    </location>
</feature>
<dbReference type="GO" id="GO:0003746">
    <property type="term" value="F:translation elongation factor activity"/>
    <property type="evidence" value="ECO:0007669"/>
    <property type="project" value="UniProtKB-UniRule"/>
</dbReference>
<evidence type="ECO:0000313" key="7">
    <source>
        <dbReference type="Proteomes" id="UP001157974"/>
    </source>
</evidence>
<evidence type="ECO:0000256" key="4">
    <source>
        <dbReference type="HAMAP-Rule" id="MF_03135"/>
    </source>
</evidence>
<comment type="subcellular location">
    <subcellularLocation>
        <location evidence="4">Mitochondrion</location>
    </subcellularLocation>
</comment>
<dbReference type="InterPro" id="IPR001816">
    <property type="entry name" value="Transl_elong_EFTs/EF1B"/>
</dbReference>
<dbReference type="HAMAP" id="MF_00050">
    <property type="entry name" value="EF_Ts"/>
    <property type="match status" value="1"/>
</dbReference>
<dbReference type="Gene3D" id="3.30.479.20">
    <property type="entry name" value="Elongation factor Ts, dimerisation domain"/>
    <property type="match status" value="2"/>
</dbReference>
<dbReference type="SUPFAM" id="SSF46934">
    <property type="entry name" value="UBA-like"/>
    <property type="match status" value="1"/>
</dbReference>
<keyword evidence="3 4" id="KW-0648">Protein biosynthesis</keyword>
<dbReference type="InterPro" id="IPR014039">
    <property type="entry name" value="Transl_elong_EFTs/EF1B_dimer"/>
</dbReference>
<dbReference type="PANTHER" id="PTHR11741">
    <property type="entry name" value="ELONGATION FACTOR TS"/>
    <property type="match status" value="1"/>
</dbReference>
<evidence type="ECO:0000256" key="2">
    <source>
        <dbReference type="ARBA" id="ARBA00022768"/>
    </source>
</evidence>
<keyword evidence="4" id="KW-0496">Mitochondrion</keyword>
<dbReference type="EMBL" id="JAMWBK010000002">
    <property type="protein sequence ID" value="KAJ8907693.1"/>
    <property type="molecule type" value="Genomic_DNA"/>
</dbReference>
<dbReference type="NCBIfam" id="TIGR00116">
    <property type="entry name" value="tsf"/>
    <property type="match status" value="1"/>
</dbReference>
<dbReference type="Pfam" id="PF00889">
    <property type="entry name" value="EF_TS"/>
    <property type="match status" value="1"/>
</dbReference>
<evidence type="ECO:0000259" key="5">
    <source>
        <dbReference type="Pfam" id="PF00889"/>
    </source>
</evidence>
<comment type="similarity">
    <text evidence="1 4">Belongs to the EF-Ts family.</text>
</comment>
<dbReference type="InterPro" id="IPR009060">
    <property type="entry name" value="UBA-like_sf"/>
</dbReference>
<evidence type="ECO:0000313" key="6">
    <source>
        <dbReference type="EMBL" id="KAJ8907693.1"/>
    </source>
</evidence>
<reference evidence="6 7" key="1">
    <citation type="journal article" date="2023" name="Nat. Commun.">
        <title>Origin of minicircular mitochondrial genomes in red algae.</title>
        <authorList>
            <person name="Lee Y."/>
            <person name="Cho C.H."/>
            <person name="Lee Y.M."/>
            <person name="Park S.I."/>
            <person name="Yang J.H."/>
            <person name="West J.A."/>
            <person name="Bhattacharya D."/>
            <person name="Yoon H.S."/>
        </authorList>
    </citation>
    <scope>NUCLEOTIDE SEQUENCE [LARGE SCALE GENOMIC DNA]</scope>
    <source>
        <strain evidence="6 7">CCMP1338</strain>
        <tissue evidence="6">Whole cell</tissue>
    </source>
</reference>
<dbReference type="GO" id="GO:0005739">
    <property type="term" value="C:mitochondrion"/>
    <property type="evidence" value="ECO:0007669"/>
    <property type="project" value="UniProtKB-SubCell"/>
</dbReference>
<dbReference type="AlphaFoldDB" id="A0AAV8V1D7"/>
<proteinExistence type="inferred from homology"/>
<organism evidence="6 7">
    <name type="scientific">Rhodosorus marinus</name>
    <dbReference type="NCBI Taxonomy" id="101924"/>
    <lineage>
        <taxon>Eukaryota</taxon>
        <taxon>Rhodophyta</taxon>
        <taxon>Stylonematophyceae</taxon>
        <taxon>Stylonematales</taxon>
        <taxon>Stylonemataceae</taxon>
        <taxon>Rhodosorus</taxon>
    </lineage>
</organism>
<comment type="function">
    <text evidence="4">Associates with the EF-Tu.GDP complex and induces the exchange of GDP to GTP. It remains bound to the aminoacyl-tRNA.EF-Tu.GTP complex up to the GTP hydrolysis stage on the ribosome.</text>
</comment>
<dbReference type="Proteomes" id="UP001157974">
    <property type="component" value="Unassembled WGS sequence"/>
</dbReference>
<dbReference type="SUPFAM" id="SSF54713">
    <property type="entry name" value="Elongation factor Ts (EF-Ts), dimerisation domain"/>
    <property type="match status" value="1"/>
</dbReference>
<accession>A0AAV8V1D7</accession>
<dbReference type="Gene3D" id="1.10.8.10">
    <property type="entry name" value="DNA helicase RuvA subunit, C-terminal domain"/>
    <property type="match status" value="1"/>
</dbReference>
<gene>
    <name evidence="6" type="ORF">NDN08_007800</name>
</gene>
<dbReference type="InterPro" id="IPR036402">
    <property type="entry name" value="EF-Ts_dimer_sf"/>
</dbReference>
<keyword evidence="2 4" id="KW-0251">Elongation factor</keyword>
<dbReference type="Gene3D" id="1.10.286.20">
    <property type="match status" value="1"/>
</dbReference>
<comment type="caution">
    <text evidence="6">The sequence shown here is derived from an EMBL/GenBank/DDBJ whole genome shotgun (WGS) entry which is preliminary data.</text>
</comment>
<protein>
    <recommendedName>
        <fullName evidence="4">Elongation factor Ts, mitochondrial</fullName>
        <shortName evidence="4">EF-Ts</shortName>
        <shortName evidence="4">EF-TsMt</shortName>
    </recommendedName>
</protein>
<name>A0AAV8V1D7_9RHOD</name>
<sequence>MLRRGHCFGWRALGLRWTSTSEATAPRKVPIELIKQLRSESGCTVIHAKLALTESDGDLGKAREVLREKFQKQFTKRQNSASSEGMVMAKISQDMGKAALLKLCCETDFVARTDEFLGIIKSACNRVLEKPYSPEELGEACHDEIRDAVGTLGEAIRVDDVLRIEAEPSSSVLSSYVHNTVQPGIGRIGAVVALDSSEVVDDVKRERLKEFGKHVAMQIAAMAPTYISAHDISPETRREHTAERTLFLRESGREKKEAETEALRETLKWIEDSTLLEQQFIMEDQGHDKVKGAIDALTNELGSVIRVKEFSRFAI</sequence>
<dbReference type="PANTHER" id="PTHR11741:SF0">
    <property type="entry name" value="ELONGATION FACTOR TS, MITOCHONDRIAL"/>
    <property type="match status" value="1"/>
</dbReference>
<evidence type="ECO:0000256" key="1">
    <source>
        <dbReference type="ARBA" id="ARBA00005532"/>
    </source>
</evidence>